<accession>A0ABX0N178</accession>
<dbReference type="InterPro" id="IPR050792">
    <property type="entry name" value="ADP-ribosylglycohydrolase"/>
</dbReference>
<dbReference type="InterPro" id="IPR036705">
    <property type="entry name" value="Ribosyl_crysJ1_sf"/>
</dbReference>
<protein>
    <recommendedName>
        <fullName evidence="5">ADP-ribosylglycohydrolase family protein</fullName>
    </recommendedName>
</protein>
<dbReference type="PANTHER" id="PTHR16222:SF24">
    <property type="entry name" value="ADP-RIBOSYLHYDROLASE ARH3"/>
    <property type="match status" value="1"/>
</dbReference>
<dbReference type="SUPFAM" id="SSF101478">
    <property type="entry name" value="ADP-ribosylglycohydrolase"/>
    <property type="match status" value="1"/>
</dbReference>
<evidence type="ECO:0000256" key="1">
    <source>
        <dbReference type="ARBA" id="ARBA00010702"/>
    </source>
</evidence>
<dbReference type="Pfam" id="PF03747">
    <property type="entry name" value="ADP_ribosyl_GH"/>
    <property type="match status" value="1"/>
</dbReference>
<dbReference type="Proteomes" id="UP000621455">
    <property type="component" value="Unassembled WGS sequence"/>
</dbReference>
<dbReference type="Gene3D" id="1.10.4080.10">
    <property type="entry name" value="ADP-ribosylation/Crystallin J1"/>
    <property type="match status" value="1"/>
</dbReference>
<evidence type="ECO:0000313" key="3">
    <source>
        <dbReference type="EMBL" id="NHZ79051.1"/>
    </source>
</evidence>
<name>A0ABX0N178_9BURK</name>
<dbReference type="EMBL" id="WHJG01000005">
    <property type="protein sequence ID" value="NHZ79051.1"/>
    <property type="molecule type" value="Genomic_DNA"/>
</dbReference>
<dbReference type="PANTHER" id="PTHR16222">
    <property type="entry name" value="ADP-RIBOSYLGLYCOHYDROLASE"/>
    <property type="match status" value="1"/>
</dbReference>
<keyword evidence="4" id="KW-1185">Reference proteome</keyword>
<reference evidence="3 4" key="1">
    <citation type="submission" date="2019-10" db="EMBL/GenBank/DDBJ databases">
        <title>Taxonomy of Antarctic Massilia spp.: description of Massilia rubra sp. nov., Massilia aquatica sp. nov., Massilia mucilaginosa sp. nov., Massilia frigida sp. nov. isolated from streams, lakes and regoliths.</title>
        <authorList>
            <person name="Holochova P."/>
            <person name="Sedlacek I."/>
            <person name="Kralova S."/>
            <person name="Maslanova I."/>
            <person name="Busse H.-J."/>
            <person name="Stankova E."/>
            <person name="Vrbovska V."/>
            <person name="Kovarovic V."/>
            <person name="Bartak M."/>
            <person name="Svec P."/>
            <person name="Pantucek R."/>
        </authorList>
    </citation>
    <scope>NUCLEOTIDE SEQUENCE [LARGE SCALE GENOMIC DNA]</scope>
    <source>
        <strain evidence="3 4">CCM 8695</strain>
    </source>
</reference>
<evidence type="ECO:0000313" key="4">
    <source>
        <dbReference type="Proteomes" id="UP000621455"/>
    </source>
</evidence>
<dbReference type="RefSeq" id="WP_167086021.1">
    <property type="nucleotide sequence ID" value="NZ_WHJG01000005.1"/>
</dbReference>
<comment type="caution">
    <text evidence="3">The sequence shown here is derived from an EMBL/GenBank/DDBJ whole genome shotgun (WGS) entry which is preliminary data.</text>
</comment>
<keyword evidence="2" id="KW-0378">Hydrolase</keyword>
<organism evidence="3 4">
    <name type="scientific">Massilia frigida</name>
    <dbReference type="NCBI Taxonomy" id="2609281"/>
    <lineage>
        <taxon>Bacteria</taxon>
        <taxon>Pseudomonadati</taxon>
        <taxon>Pseudomonadota</taxon>
        <taxon>Betaproteobacteria</taxon>
        <taxon>Burkholderiales</taxon>
        <taxon>Oxalobacteraceae</taxon>
        <taxon>Telluria group</taxon>
        <taxon>Massilia</taxon>
    </lineage>
</organism>
<sequence>MLAMKLSSDYFSACLLGLASGDALGAPYEGGFLEQALWRAIGRTRAGERRWTDDTRMSLDLAESLLARGELDLADLASRFAKGYAWSRGYGQGTAKILKRIKRGQDWQLASRSVFSQGSYGNGAAMRAPVIALFYARDFSAMLHATSESARITHSHPLGIEGAVLVALACYALLHQLSTADALTLLTSHCADPRLAGKLDFLQCFSNSGKLADTPRFIVGKLGNGMTAETSCLTAIYIALRFRHSPFEEMMAFAIDCGGDVDTIAAMAGAMWGAANGEKRLPPFLLEKRSYIRHIGQLLFDINEPA</sequence>
<dbReference type="InterPro" id="IPR005502">
    <property type="entry name" value="Ribosyl_crysJ1"/>
</dbReference>
<proteinExistence type="inferred from homology"/>
<gene>
    <name evidence="3" type="ORF">F2P44_07145</name>
</gene>
<evidence type="ECO:0000256" key="2">
    <source>
        <dbReference type="ARBA" id="ARBA00022801"/>
    </source>
</evidence>
<comment type="similarity">
    <text evidence="1">Belongs to the ADP-ribosylglycohydrolase family.</text>
</comment>
<evidence type="ECO:0008006" key="5">
    <source>
        <dbReference type="Google" id="ProtNLM"/>
    </source>
</evidence>